<sequence>MIVRIKTKVAKYWNESDNEENIRMNRVIYIACMVDSRHKLAYVEFVLKQMYGKNNGEAMAKDIQEEMGKLFEDYKIKLPQAPASTLKCGCYEISTGVGARATCATTPSGSSSGHLSKRCK</sequence>
<dbReference type="Pfam" id="PF14372">
    <property type="entry name" value="hAT-like_RNase-H"/>
    <property type="match status" value="1"/>
</dbReference>
<evidence type="ECO:0000313" key="2">
    <source>
        <dbReference type="EMBL" id="CAL1362053.1"/>
    </source>
</evidence>
<dbReference type="EMBL" id="OZ034814">
    <property type="protein sequence ID" value="CAL1362053.1"/>
    <property type="molecule type" value="Genomic_DNA"/>
</dbReference>
<dbReference type="GO" id="GO:0003677">
    <property type="term" value="F:DNA binding"/>
    <property type="evidence" value="ECO:0007669"/>
    <property type="project" value="InterPro"/>
</dbReference>
<dbReference type="InterPro" id="IPR025525">
    <property type="entry name" value="hAT-like_transposase_RNase-H"/>
</dbReference>
<evidence type="ECO:0000259" key="1">
    <source>
        <dbReference type="Pfam" id="PF14372"/>
    </source>
</evidence>
<feature type="domain" description="hAT-like transposase RNase-H fold" evidence="1">
    <location>
        <begin position="1"/>
        <end position="74"/>
    </location>
</feature>
<dbReference type="AlphaFoldDB" id="A0AAV2D1E8"/>
<gene>
    <name evidence="2" type="ORF">LTRI10_LOCUS9282</name>
</gene>
<keyword evidence="3" id="KW-1185">Reference proteome</keyword>
<proteinExistence type="predicted"/>
<evidence type="ECO:0000313" key="3">
    <source>
        <dbReference type="Proteomes" id="UP001497516"/>
    </source>
</evidence>
<accession>A0AAV2D1E8</accession>
<protein>
    <recommendedName>
        <fullName evidence="1">hAT-like transposase RNase-H fold domain-containing protein</fullName>
    </recommendedName>
</protein>
<organism evidence="2 3">
    <name type="scientific">Linum trigynum</name>
    <dbReference type="NCBI Taxonomy" id="586398"/>
    <lineage>
        <taxon>Eukaryota</taxon>
        <taxon>Viridiplantae</taxon>
        <taxon>Streptophyta</taxon>
        <taxon>Embryophyta</taxon>
        <taxon>Tracheophyta</taxon>
        <taxon>Spermatophyta</taxon>
        <taxon>Magnoliopsida</taxon>
        <taxon>eudicotyledons</taxon>
        <taxon>Gunneridae</taxon>
        <taxon>Pentapetalae</taxon>
        <taxon>rosids</taxon>
        <taxon>fabids</taxon>
        <taxon>Malpighiales</taxon>
        <taxon>Linaceae</taxon>
        <taxon>Linum</taxon>
    </lineage>
</organism>
<reference evidence="2 3" key="1">
    <citation type="submission" date="2024-04" db="EMBL/GenBank/DDBJ databases">
        <authorList>
            <person name="Fracassetti M."/>
        </authorList>
    </citation>
    <scope>NUCLEOTIDE SEQUENCE [LARGE SCALE GENOMIC DNA]</scope>
</reference>
<name>A0AAV2D1E8_9ROSI</name>
<dbReference type="Proteomes" id="UP001497516">
    <property type="component" value="Chromosome 10"/>
</dbReference>